<dbReference type="RefSeq" id="XP_001593288.1">
    <property type="nucleotide sequence ID" value="XM_001593238.1"/>
</dbReference>
<evidence type="ECO:0000313" key="2">
    <source>
        <dbReference type="Proteomes" id="UP000001312"/>
    </source>
</evidence>
<proteinExistence type="predicted"/>
<dbReference type="KEGG" id="ssl:SS1G_06210"/>
<dbReference type="Proteomes" id="UP000001312">
    <property type="component" value="Unassembled WGS sequence"/>
</dbReference>
<protein>
    <submittedName>
        <fullName evidence="1">Uncharacterized protein</fullName>
    </submittedName>
</protein>
<dbReference type="InParanoid" id="A7ELL3"/>
<keyword evidence="2" id="KW-1185">Reference proteome</keyword>
<name>A7ELL3_SCLS1</name>
<sequence length="37" mass="4222">MSVQITPKRGFFLDLSFYALCVKACPKTQPFQAEIRS</sequence>
<dbReference type="AlphaFoldDB" id="A7ELL3"/>
<reference evidence="2" key="1">
    <citation type="journal article" date="2011" name="PLoS Genet.">
        <title>Genomic analysis of the necrotrophic fungal pathogens Sclerotinia sclerotiorum and Botrytis cinerea.</title>
        <authorList>
            <person name="Amselem J."/>
            <person name="Cuomo C.A."/>
            <person name="van Kan J.A."/>
            <person name="Viaud M."/>
            <person name="Benito E.P."/>
            <person name="Couloux A."/>
            <person name="Coutinho P.M."/>
            <person name="de Vries R.P."/>
            <person name="Dyer P.S."/>
            <person name="Fillinger S."/>
            <person name="Fournier E."/>
            <person name="Gout L."/>
            <person name="Hahn M."/>
            <person name="Kohn L."/>
            <person name="Lapalu N."/>
            <person name="Plummer K.M."/>
            <person name="Pradier J.M."/>
            <person name="Quevillon E."/>
            <person name="Sharon A."/>
            <person name="Simon A."/>
            <person name="ten Have A."/>
            <person name="Tudzynski B."/>
            <person name="Tudzynski P."/>
            <person name="Wincker P."/>
            <person name="Andrew M."/>
            <person name="Anthouard V."/>
            <person name="Beever R.E."/>
            <person name="Beffa R."/>
            <person name="Benoit I."/>
            <person name="Bouzid O."/>
            <person name="Brault B."/>
            <person name="Chen Z."/>
            <person name="Choquer M."/>
            <person name="Collemare J."/>
            <person name="Cotton P."/>
            <person name="Danchin E.G."/>
            <person name="Da Silva C."/>
            <person name="Gautier A."/>
            <person name="Giraud C."/>
            <person name="Giraud T."/>
            <person name="Gonzalez C."/>
            <person name="Grossetete S."/>
            <person name="Guldener U."/>
            <person name="Henrissat B."/>
            <person name="Howlett B.J."/>
            <person name="Kodira C."/>
            <person name="Kretschmer M."/>
            <person name="Lappartient A."/>
            <person name="Leroch M."/>
            <person name="Levis C."/>
            <person name="Mauceli E."/>
            <person name="Neuveglise C."/>
            <person name="Oeser B."/>
            <person name="Pearson M."/>
            <person name="Poulain J."/>
            <person name="Poussereau N."/>
            <person name="Quesneville H."/>
            <person name="Rascle C."/>
            <person name="Schumacher J."/>
            <person name="Segurens B."/>
            <person name="Sexton A."/>
            <person name="Silva E."/>
            <person name="Sirven C."/>
            <person name="Soanes D.M."/>
            <person name="Talbot N.J."/>
            <person name="Templeton M."/>
            <person name="Yandava C."/>
            <person name="Yarden O."/>
            <person name="Zeng Q."/>
            <person name="Rollins J.A."/>
            <person name="Lebrun M.H."/>
            <person name="Dickman M."/>
        </authorList>
    </citation>
    <scope>NUCLEOTIDE SEQUENCE [LARGE SCALE GENOMIC DNA]</scope>
    <source>
        <strain evidence="2">ATCC 18683 / 1980 / Ss-1</strain>
    </source>
</reference>
<dbReference type="GeneID" id="5489364"/>
<evidence type="ECO:0000313" key="1">
    <source>
        <dbReference type="EMBL" id="EDO03729.1"/>
    </source>
</evidence>
<dbReference type="HOGENOM" id="CLU_3351360_0_0_1"/>
<gene>
    <name evidence="1" type="ORF">SS1G_06210</name>
</gene>
<organism evidence="1 2">
    <name type="scientific">Sclerotinia sclerotiorum (strain ATCC 18683 / 1980 / Ss-1)</name>
    <name type="common">White mold</name>
    <name type="synonym">Whetzelinia sclerotiorum</name>
    <dbReference type="NCBI Taxonomy" id="665079"/>
    <lineage>
        <taxon>Eukaryota</taxon>
        <taxon>Fungi</taxon>
        <taxon>Dikarya</taxon>
        <taxon>Ascomycota</taxon>
        <taxon>Pezizomycotina</taxon>
        <taxon>Leotiomycetes</taxon>
        <taxon>Helotiales</taxon>
        <taxon>Sclerotiniaceae</taxon>
        <taxon>Sclerotinia</taxon>
    </lineage>
</organism>
<dbReference type="EMBL" id="CH476627">
    <property type="protein sequence ID" value="EDO03729.1"/>
    <property type="molecule type" value="Genomic_DNA"/>
</dbReference>
<accession>A7ELL3</accession>